<name>A0A6G0YII4_APHCR</name>
<gene>
    <name evidence="1" type="ORF">FWK35_00018177</name>
</gene>
<dbReference type="EMBL" id="VUJU01003900">
    <property type="protein sequence ID" value="KAF0756247.1"/>
    <property type="molecule type" value="Genomic_DNA"/>
</dbReference>
<proteinExistence type="predicted"/>
<dbReference type="OrthoDB" id="10051013at2759"/>
<accession>A0A6G0YII4</accession>
<keyword evidence="2" id="KW-1185">Reference proteome</keyword>
<dbReference type="Proteomes" id="UP000478052">
    <property type="component" value="Unassembled WGS sequence"/>
</dbReference>
<evidence type="ECO:0000313" key="1">
    <source>
        <dbReference type="EMBL" id="KAF0756247.1"/>
    </source>
</evidence>
<organism evidence="1 2">
    <name type="scientific">Aphis craccivora</name>
    <name type="common">Cowpea aphid</name>
    <dbReference type="NCBI Taxonomy" id="307492"/>
    <lineage>
        <taxon>Eukaryota</taxon>
        <taxon>Metazoa</taxon>
        <taxon>Ecdysozoa</taxon>
        <taxon>Arthropoda</taxon>
        <taxon>Hexapoda</taxon>
        <taxon>Insecta</taxon>
        <taxon>Pterygota</taxon>
        <taxon>Neoptera</taxon>
        <taxon>Paraneoptera</taxon>
        <taxon>Hemiptera</taxon>
        <taxon>Sternorrhyncha</taxon>
        <taxon>Aphidomorpha</taxon>
        <taxon>Aphidoidea</taxon>
        <taxon>Aphididae</taxon>
        <taxon>Aphidini</taxon>
        <taxon>Aphis</taxon>
        <taxon>Aphis</taxon>
    </lineage>
</organism>
<protein>
    <submittedName>
        <fullName evidence="1">52 kDa repressor of the inhibitor of the protein kinase-like</fullName>
    </submittedName>
</protein>
<reference evidence="1 2" key="1">
    <citation type="submission" date="2019-08" db="EMBL/GenBank/DDBJ databases">
        <title>Whole genome of Aphis craccivora.</title>
        <authorList>
            <person name="Voronova N.V."/>
            <person name="Shulinski R.S."/>
            <person name="Bandarenka Y.V."/>
            <person name="Zhorov D.G."/>
            <person name="Warner D."/>
        </authorList>
    </citation>
    <scope>NUCLEOTIDE SEQUENCE [LARGE SCALE GENOMIC DNA]</scope>
    <source>
        <strain evidence="1">180601</strain>
        <tissue evidence="1">Whole Body</tissue>
    </source>
</reference>
<dbReference type="AlphaFoldDB" id="A0A6G0YII4"/>
<sequence>MYWIHYRRILAHKLKSLCETRWVLRHEAIMIFKELLQPIISALEQIENDSKNKESIKRAHILLKIYLINTFESVSEVSKKLQNIRENSNV</sequence>
<evidence type="ECO:0000313" key="2">
    <source>
        <dbReference type="Proteomes" id="UP000478052"/>
    </source>
</evidence>
<comment type="caution">
    <text evidence="1">The sequence shown here is derived from an EMBL/GenBank/DDBJ whole genome shotgun (WGS) entry which is preliminary data.</text>
</comment>